<gene>
    <name evidence="1" type="ORF">CN596_11335</name>
</gene>
<dbReference type="Proteomes" id="UP000220934">
    <property type="component" value="Unassembled WGS sequence"/>
</dbReference>
<evidence type="ECO:0000313" key="2">
    <source>
        <dbReference type="Proteomes" id="UP000220934"/>
    </source>
</evidence>
<protein>
    <submittedName>
        <fullName evidence="1">Uncharacterized protein</fullName>
    </submittedName>
</protein>
<reference evidence="1 2" key="1">
    <citation type="submission" date="2017-09" db="EMBL/GenBank/DDBJ databases">
        <title>Large-scale bioinformatics analysis of Bacillus genomes uncovers conserved roles of natural products in bacterial physiology.</title>
        <authorList>
            <consortium name="Agbiome Team Llc"/>
            <person name="Bleich R.M."/>
            <person name="Kirk G.J."/>
            <person name="Santa Maria K.C."/>
            <person name="Allen S.E."/>
            <person name="Farag S."/>
            <person name="Shank E.A."/>
            <person name="Bowers A."/>
        </authorList>
    </citation>
    <scope>NUCLEOTIDE SEQUENCE [LARGE SCALE GENOMIC DNA]</scope>
    <source>
        <strain evidence="1 2">AFS027958</strain>
    </source>
</reference>
<comment type="caution">
    <text evidence="1">The sequence shown here is derived from an EMBL/GenBank/DDBJ whole genome shotgun (WGS) entry which is preliminary data.</text>
</comment>
<dbReference type="RefSeq" id="WP_079520123.1">
    <property type="nucleotide sequence ID" value="NZ_FVZK01000007.1"/>
</dbReference>
<sequence length="189" mass="22364">MNNRENAIKEINDFIKSDSEKVMLIKGTHQYEKHSLVLEMLNQNESLTSGVFRTNSMQNITTFLEHAGYDVPINKKISSGQAYKSKGKILYFDSLFTRSTWGRTPFELDFAIVYPMDSFCEKNSKVKDEFLNDILERRKLKKIFIVTWTDHRYDYDWLSSYVDRSITFDAKEEDPEYHQRMLDLANGKW</sequence>
<accession>A0AB36SPQ4</accession>
<organism evidence="1 2">
    <name type="scientific">Bacillus toyonensis</name>
    <dbReference type="NCBI Taxonomy" id="155322"/>
    <lineage>
        <taxon>Bacteria</taxon>
        <taxon>Bacillati</taxon>
        <taxon>Bacillota</taxon>
        <taxon>Bacilli</taxon>
        <taxon>Bacillales</taxon>
        <taxon>Bacillaceae</taxon>
        <taxon>Bacillus</taxon>
        <taxon>Bacillus cereus group</taxon>
    </lineage>
</organism>
<dbReference type="AlphaFoldDB" id="A0AB36SPQ4"/>
<evidence type="ECO:0000313" key="1">
    <source>
        <dbReference type="EMBL" id="PEN55164.1"/>
    </source>
</evidence>
<proteinExistence type="predicted"/>
<name>A0AB36SPQ4_9BACI</name>
<dbReference type="EMBL" id="NUAJ01000009">
    <property type="protein sequence ID" value="PEN55164.1"/>
    <property type="molecule type" value="Genomic_DNA"/>
</dbReference>